<evidence type="ECO:0000259" key="7">
    <source>
        <dbReference type="PROSITE" id="PS50885"/>
    </source>
</evidence>
<evidence type="ECO:0000313" key="9">
    <source>
        <dbReference type="Proteomes" id="UP000631694"/>
    </source>
</evidence>
<comment type="caution">
    <text evidence="8">The sequence shown here is derived from an EMBL/GenBank/DDBJ whole genome shotgun (WGS) entry which is preliminary data.</text>
</comment>
<organism evidence="8 9">
    <name type="scientific">Methylobrevis albus</name>
    <dbReference type="NCBI Taxonomy" id="2793297"/>
    <lineage>
        <taxon>Bacteria</taxon>
        <taxon>Pseudomonadati</taxon>
        <taxon>Pseudomonadota</taxon>
        <taxon>Alphaproteobacteria</taxon>
        <taxon>Hyphomicrobiales</taxon>
        <taxon>Pleomorphomonadaceae</taxon>
        <taxon>Methylobrevis</taxon>
    </lineage>
</organism>
<comment type="subcellular location">
    <subcellularLocation>
        <location evidence="1">Membrane</location>
    </subcellularLocation>
</comment>
<dbReference type="GO" id="GO:0046983">
    <property type="term" value="F:protein dimerization activity"/>
    <property type="evidence" value="ECO:0007669"/>
    <property type="project" value="InterPro"/>
</dbReference>
<keyword evidence="6" id="KW-0812">Transmembrane</keyword>
<evidence type="ECO:0000256" key="1">
    <source>
        <dbReference type="ARBA" id="ARBA00004370"/>
    </source>
</evidence>
<keyword evidence="4" id="KW-0418">Kinase</keyword>
<proteinExistence type="predicted"/>
<dbReference type="Gene3D" id="1.20.5.1930">
    <property type="match status" value="1"/>
</dbReference>
<dbReference type="AlphaFoldDB" id="A0A931I2W7"/>
<evidence type="ECO:0000256" key="2">
    <source>
        <dbReference type="ARBA" id="ARBA00022553"/>
    </source>
</evidence>
<keyword evidence="5" id="KW-0902">Two-component regulatory system</keyword>
<feature type="transmembrane region" description="Helical" evidence="6">
    <location>
        <begin position="158"/>
        <end position="183"/>
    </location>
</feature>
<dbReference type="Proteomes" id="UP000631694">
    <property type="component" value="Unassembled WGS sequence"/>
</dbReference>
<keyword evidence="6" id="KW-0472">Membrane</keyword>
<name>A0A931I2W7_9HYPH</name>
<dbReference type="PROSITE" id="PS50885">
    <property type="entry name" value="HAMP"/>
    <property type="match status" value="1"/>
</dbReference>
<keyword evidence="6" id="KW-1133">Transmembrane helix</keyword>
<dbReference type="SMART" id="SM00304">
    <property type="entry name" value="HAMP"/>
    <property type="match status" value="1"/>
</dbReference>
<evidence type="ECO:0000256" key="5">
    <source>
        <dbReference type="ARBA" id="ARBA00023012"/>
    </source>
</evidence>
<keyword evidence="2" id="KW-0597">Phosphoprotein</keyword>
<dbReference type="EMBL" id="JADZLT010000053">
    <property type="protein sequence ID" value="MBH0239252.1"/>
    <property type="molecule type" value="Genomic_DNA"/>
</dbReference>
<reference evidence="8" key="1">
    <citation type="submission" date="2020-12" db="EMBL/GenBank/DDBJ databases">
        <title>Methylobrevis albus sp. nov., isolated from fresh water lack sediment.</title>
        <authorList>
            <person name="Zou Q."/>
        </authorList>
    </citation>
    <scope>NUCLEOTIDE SEQUENCE</scope>
    <source>
        <strain evidence="8">L22</strain>
    </source>
</reference>
<dbReference type="CDD" id="cd16917">
    <property type="entry name" value="HATPase_UhpB-NarQ-NarX-like"/>
    <property type="match status" value="1"/>
</dbReference>
<protein>
    <recommendedName>
        <fullName evidence="7">HAMP domain-containing protein</fullName>
    </recommendedName>
</protein>
<evidence type="ECO:0000256" key="6">
    <source>
        <dbReference type="SAM" id="Phobius"/>
    </source>
</evidence>
<dbReference type="InterPro" id="IPR011712">
    <property type="entry name" value="Sig_transdc_His_kin_sub3_dim/P"/>
</dbReference>
<dbReference type="Pfam" id="PF07730">
    <property type="entry name" value="HisKA_3"/>
    <property type="match status" value="1"/>
</dbReference>
<dbReference type="GO" id="GO:0000155">
    <property type="term" value="F:phosphorelay sensor kinase activity"/>
    <property type="evidence" value="ECO:0007669"/>
    <property type="project" value="InterPro"/>
</dbReference>
<dbReference type="GO" id="GO:0016020">
    <property type="term" value="C:membrane"/>
    <property type="evidence" value="ECO:0007669"/>
    <property type="project" value="UniProtKB-SubCell"/>
</dbReference>
<sequence>MSLLLAVALRIVAVACLCFALAVAWVVFDTDRAVETETEGTANRVARQLTQFYMLGSANTFYGPPFTARHSIAIVAVMSPGVCVEFTAPVAGSRRLCSGWNGLGRTAPLWFSQLFGRWFSPGAPIERPVIVTGQPTMHVLATHDPVAATTRAWHQLRVVVGLAAAMAAGIAVLSVLAIGHALAPARRIIAGLKRLEQGDYASRLPAFGTTEFNRIAGAANDLAAKLATTTAERTMLTQRLFEVQETERRALARDLHDEFGQCLTATGALAASLASAAPAGRPDLADDALAIGRVTARMMATLKNALARLRPPELDEVGLEASLRGMVAAWNLHGARSAAFRLDIDGDLAGLAPDDALNVYRIAQECLTNAARHSGASVVHLHVACTPDDEIAVIVDDDGEGDPAVLAASTGYGILGIRERVGALGGSFGVVRTARGLRIEARFHAAADGSRRMAAA</sequence>
<dbReference type="InterPro" id="IPR050482">
    <property type="entry name" value="Sensor_HK_TwoCompSys"/>
</dbReference>
<dbReference type="PANTHER" id="PTHR24421">
    <property type="entry name" value="NITRATE/NITRITE SENSOR PROTEIN NARX-RELATED"/>
    <property type="match status" value="1"/>
</dbReference>
<dbReference type="InterPro" id="IPR036890">
    <property type="entry name" value="HATPase_C_sf"/>
</dbReference>
<evidence type="ECO:0000256" key="4">
    <source>
        <dbReference type="ARBA" id="ARBA00022777"/>
    </source>
</evidence>
<evidence type="ECO:0000256" key="3">
    <source>
        <dbReference type="ARBA" id="ARBA00022679"/>
    </source>
</evidence>
<dbReference type="RefSeq" id="WP_197312333.1">
    <property type="nucleotide sequence ID" value="NZ_JADZLT010000053.1"/>
</dbReference>
<keyword evidence="9" id="KW-1185">Reference proteome</keyword>
<dbReference type="CDD" id="cd06225">
    <property type="entry name" value="HAMP"/>
    <property type="match status" value="1"/>
</dbReference>
<dbReference type="Gene3D" id="3.30.565.10">
    <property type="entry name" value="Histidine kinase-like ATPase, C-terminal domain"/>
    <property type="match status" value="1"/>
</dbReference>
<evidence type="ECO:0000313" key="8">
    <source>
        <dbReference type="EMBL" id="MBH0239252.1"/>
    </source>
</evidence>
<dbReference type="InterPro" id="IPR003660">
    <property type="entry name" value="HAMP_dom"/>
</dbReference>
<keyword evidence="3" id="KW-0808">Transferase</keyword>
<dbReference type="PANTHER" id="PTHR24421:SF58">
    <property type="entry name" value="SIGNAL TRANSDUCTION HISTIDINE-PROTEIN KINASE_PHOSPHATASE UHPB"/>
    <property type="match status" value="1"/>
</dbReference>
<accession>A0A931I2W7</accession>
<gene>
    <name evidence="8" type="ORF">I5731_15615</name>
</gene>
<dbReference type="Gene3D" id="6.10.340.10">
    <property type="match status" value="1"/>
</dbReference>
<feature type="domain" description="HAMP" evidence="7">
    <location>
        <begin position="179"/>
        <end position="231"/>
    </location>
</feature>
<dbReference type="SUPFAM" id="SSF55874">
    <property type="entry name" value="ATPase domain of HSP90 chaperone/DNA topoisomerase II/histidine kinase"/>
    <property type="match status" value="1"/>
</dbReference>